<sequence>MIICAGESEQFDFALPVGIGLTDVAINLTRLCLSQKPKFLLFVGTAGSYGEKKVFDIIESKTAANIENSFFTGGSYTPIDNMVSTAEDVSRETIVNSSNYITTDKSIGKAYLSKNIHLENMEYYAVLKVAKSFDIPAAGIFIVTNYCDENAHRDFMNNHKEAMLRLTKYMKESK</sequence>
<dbReference type="EMBL" id="JAQIBC010000004">
    <property type="protein sequence ID" value="MDM5264056.1"/>
    <property type="molecule type" value="Genomic_DNA"/>
</dbReference>
<dbReference type="Gene3D" id="3.40.50.1580">
    <property type="entry name" value="Nucleoside phosphorylase domain"/>
    <property type="match status" value="1"/>
</dbReference>
<dbReference type="Proteomes" id="UP001169066">
    <property type="component" value="Unassembled WGS sequence"/>
</dbReference>
<protein>
    <submittedName>
        <fullName evidence="2">Purine-nucleoside phosphorylase</fullName>
    </submittedName>
</protein>
<dbReference type="RefSeq" id="WP_289401997.1">
    <property type="nucleotide sequence ID" value="NZ_JAQIBC010000004.1"/>
</dbReference>
<dbReference type="SUPFAM" id="SSF53167">
    <property type="entry name" value="Purine and uridine phosphorylases"/>
    <property type="match status" value="1"/>
</dbReference>
<feature type="domain" description="Nucleoside phosphorylase" evidence="1">
    <location>
        <begin position="18"/>
        <end position="171"/>
    </location>
</feature>
<proteinExistence type="predicted"/>
<evidence type="ECO:0000259" key="1">
    <source>
        <dbReference type="Pfam" id="PF01048"/>
    </source>
</evidence>
<comment type="caution">
    <text evidence="2">The sequence shown here is derived from an EMBL/GenBank/DDBJ whole genome shotgun (WGS) entry which is preliminary data.</text>
</comment>
<accession>A0ABT7QSP7</accession>
<evidence type="ECO:0000313" key="2">
    <source>
        <dbReference type="EMBL" id="MDM5264056.1"/>
    </source>
</evidence>
<evidence type="ECO:0000313" key="3">
    <source>
        <dbReference type="Proteomes" id="UP001169066"/>
    </source>
</evidence>
<keyword evidence="3" id="KW-1185">Reference proteome</keyword>
<dbReference type="Pfam" id="PF01048">
    <property type="entry name" value="PNP_UDP_1"/>
    <property type="match status" value="1"/>
</dbReference>
<gene>
    <name evidence="2" type="ORF">PF327_07595</name>
</gene>
<dbReference type="InterPro" id="IPR000845">
    <property type="entry name" value="Nucleoside_phosphorylase_d"/>
</dbReference>
<organism evidence="2 3">
    <name type="scientific">Sulfurovum xiamenensis</name>
    <dbReference type="NCBI Taxonomy" id="3019066"/>
    <lineage>
        <taxon>Bacteria</taxon>
        <taxon>Pseudomonadati</taxon>
        <taxon>Campylobacterota</taxon>
        <taxon>Epsilonproteobacteria</taxon>
        <taxon>Campylobacterales</taxon>
        <taxon>Sulfurovaceae</taxon>
        <taxon>Sulfurovum</taxon>
    </lineage>
</organism>
<name>A0ABT7QSP7_9BACT</name>
<dbReference type="InterPro" id="IPR035994">
    <property type="entry name" value="Nucleoside_phosphorylase_sf"/>
</dbReference>
<reference evidence="2" key="1">
    <citation type="submission" date="2023-01" db="EMBL/GenBank/DDBJ databases">
        <title>Sulfurovum sp. XTW-4 genome assembly.</title>
        <authorList>
            <person name="Wang J."/>
        </authorList>
    </citation>
    <scope>NUCLEOTIDE SEQUENCE</scope>
    <source>
        <strain evidence="2">XTW-4</strain>
    </source>
</reference>